<dbReference type="Proteomes" id="UP001417504">
    <property type="component" value="Unassembled WGS sequence"/>
</dbReference>
<keyword evidence="2" id="KW-1185">Reference proteome</keyword>
<sequence>MAFLHYTPFAFATQLAGKQNKPPHLTPFWTFEHQLKMFSYLFSLYHSITLLLEII</sequence>
<dbReference type="EMBL" id="JBBNAE010000008">
    <property type="protein sequence ID" value="KAK9102862.1"/>
    <property type="molecule type" value="Genomic_DNA"/>
</dbReference>
<evidence type="ECO:0000313" key="1">
    <source>
        <dbReference type="EMBL" id="KAK9102862.1"/>
    </source>
</evidence>
<organism evidence="1 2">
    <name type="scientific">Stephania japonica</name>
    <dbReference type="NCBI Taxonomy" id="461633"/>
    <lineage>
        <taxon>Eukaryota</taxon>
        <taxon>Viridiplantae</taxon>
        <taxon>Streptophyta</taxon>
        <taxon>Embryophyta</taxon>
        <taxon>Tracheophyta</taxon>
        <taxon>Spermatophyta</taxon>
        <taxon>Magnoliopsida</taxon>
        <taxon>Ranunculales</taxon>
        <taxon>Menispermaceae</taxon>
        <taxon>Menispermoideae</taxon>
        <taxon>Cissampelideae</taxon>
        <taxon>Stephania</taxon>
    </lineage>
</organism>
<proteinExistence type="predicted"/>
<name>A0AAP0F2W6_9MAGN</name>
<dbReference type="AlphaFoldDB" id="A0AAP0F2W6"/>
<gene>
    <name evidence="1" type="ORF">Sjap_020116</name>
</gene>
<evidence type="ECO:0000313" key="2">
    <source>
        <dbReference type="Proteomes" id="UP001417504"/>
    </source>
</evidence>
<protein>
    <submittedName>
        <fullName evidence="1">Uncharacterized protein</fullName>
    </submittedName>
</protein>
<reference evidence="1 2" key="1">
    <citation type="submission" date="2024-01" db="EMBL/GenBank/DDBJ databases">
        <title>Genome assemblies of Stephania.</title>
        <authorList>
            <person name="Yang L."/>
        </authorList>
    </citation>
    <scope>NUCLEOTIDE SEQUENCE [LARGE SCALE GENOMIC DNA]</scope>
    <source>
        <strain evidence="1">QJT</strain>
        <tissue evidence="1">Leaf</tissue>
    </source>
</reference>
<accession>A0AAP0F2W6</accession>
<comment type="caution">
    <text evidence="1">The sequence shown here is derived from an EMBL/GenBank/DDBJ whole genome shotgun (WGS) entry which is preliminary data.</text>
</comment>